<comment type="caution">
    <text evidence="3">The sequence shown here is derived from an EMBL/GenBank/DDBJ whole genome shotgun (WGS) entry which is preliminary data.</text>
</comment>
<protein>
    <recommendedName>
        <fullName evidence="2">ATP-grasp domain-containing protein</fullName>
    </recommendedName>
</protein>
<name>A0A1T3NKJ2_9ACTN</name>
<sequence length="424" mass="45480">MITEHADPGALVLLANFVSPLAADLAEETTLRRWSEQAPRKLWLMRPDDVLITPVPVSDTFRRYTCLRLGIPEASLTVLTVPDTPHLPMAQAVTAHGLLEPLRTLVRERPEARLLPIALDEAAVRLAADLGIGVAPYEAGGPRPDVVRLVADLNTKTGFRTLAGRLGMRLPEGRECTSADLDRVTAELLTGTKRVVVKPDRSAGGHGMRFVTRGDPRPPLPAGTGERWVVERYVEHTRAVSAQGHAAPGRARVLYDGEMRMSGGSFAGYLCPPCDLPGGARAELADWTLALGRHLAAEGYRGPYSLDAVCAADGTLYALECNVRRTATSTVHALVTRLAGTDRAAPVWAMGTMRAEAAMPFDAAVERLIAAGLDVRPGTDRGVILYVDRPTDDGEWRYVALAPDHGGVDALEIRLAAAFGGHPA</sequence>
<proteinExistence type="predicted"/>
<dbReference type="InterPro" id="IPR041356">
    <property type="entry name" value="PGM1_C"/>
</dbReference>
<dbReference type="GO" id="GO:0046872">
    <property type="term" value="F:metal ion binding"/>
    <property type="evidence" value="ECO:0007669"/>
    <property type="project" value="InterPro"/>
</dbReference>
<dbReference type="InterPro" id="IPR011761">
    <property type="entry name" value="ATP-grasp"/>
</dbReference>
<feature type="domain" description="ATP-grasp" evidence="2">
    <location>
        <begin position="160"/>
        <end position="352"/>
    </location>
</feature>
<keyword evidence="4" id="KW-1185">Reference proteome</keyword>
<keyword evidence="1" id="KW-0067">ATP-binding</keyword>
<dbReference type="AlphaFoldDB" id="A0A1T3NKJ2"/>
<organism evidence="3 4">
    <name type="scientific">Embleya scabrispora</name>
    <dbReference type="NCBI Taxonomy" id="159449"/>
    <lineage>
        <taxon>Bacteria</taxon>
        <taxon>Bacillati</taxon>
        <taxon>Actinomycetota</taxon>
        <taxon>Actinomycetes</taxon>
        <taxon>Kitasatosporales</taxon>
        <taxon>Streptomycetaceae</taxon>
        <taxon>Embleya</taxon>
    </lineage>
</organism>
<accession>A0A1T3NKJ2</accession>
<dbReference type="InterPro" id="IPR040754">
    <property type="entry name" value="PreAtp-grasp"/>
</dbReference>
<dbReference type="OrthoDB" id="581833at2"/>
<dbReference type="Pfam" id="PF18604">
    <property type="entry name" value="PreAtp-grasp"/>
    <property type="match status" value="1"/>
</dbReference>
<keyword evidence="1" id="KW-0547">Nucleotide-binding</keyword>
<reference evidence="3 4" key="1">
    <citation type="submission" date="2017-03" db="EMBL/GenBank/DDBJ databases">
        <title>Draft genome sequence of Streptomyces scabrisporus NF3, endophyte isolated from Amphipterygium adstringens.</title>
        <authorList>
            <person name="Vazquez M."/>
            <person name="Ceapa C.D."/>
            <person name="Rodriguez Luna D."/>
            <person name="Sanchez Esquivel S."/>
        </authorList>
    </citation>
    <scope>NUCLEOTIDE SEQUENCE [LARGE SCALE GENOMIC DNA]</scope>
    <source>
        <strain evidence="3 4">NF3</strain>
    </source>
</reference>
<dbReference type="EMBL" id="MWQN01000004">
    <property type="protein sequence ID" value="OPC77292.1"/>
    <property type="molecule type" value="Genomic_DNA"/>
</dbReference>
<dbReference type="Gene3D" id="3.30.470.20">
    <property type="entry name" value="ATP-grasp fold, B domain"/>
    <property type="match status" value="1"/>
</dbReference>
<evidence type="ECO:0000259" key="2">
    <source>
        <dbReference type="PROSITE" id="PS50975"/>
    </source>
</evidence>
<dbReference type="RefSeq" id="WP_078982051.1">
    <property type="nucleotide sequence ID" value="NZ_MWQN01000004.1"/>
</dbReference>
<dbReference type="GO" id="GO:0005524">
    <property type="term" value="F:ATP binding"/>
    <property type="evidence" value="ECO:0007669"/>
    <property type="project" value="UniProtKB-UniRule"/>
</dbReference>
<dbReference type="PROSITE" id="PS50975">
    <property type="entry name" value="ATP_GRASP"/>
    <property type="match status" value="1"/>
</dbReference>
<dbReference type="SUPFAM" id="SSF56059">
    <property type="entry name" value="Glutathione synthetase ATP-binding domain-like"/>
    <property type="match status" value="1"/>
</dbReference>
<dbReference type="Pfam" id="PF18105">
    <property type="entry name" value="PGM1_C"/>
    <property type="match status" value="1"/>
</dbReference>
<evidence type="ECO:0000313" key="4">
    <source>
        <dbReference type="Proteomes" id="UP000190037"/>
    </source>
</evidence>
<dbReference type="Proteomes" id="UP000190037">
    <property type="component" value="Unassembled WGS sequence"/>
</dbReference>
<evidence type="ECO:0000256" key="1">
    <source>
        <dbReference type="PROSITE-ProRule" id="PRU00409"/>
    </source>
</evidence>
<gene>
    <name evidence="3" type="ORF">B4N89_42965</name>
</gene>
<evidence type="ECO:0000313" key="3">
    <source>
        <dbReference type="EMBL" id="OPC77292.1"/>
    </source>
</evidence>
<dbReference type="STRING" id="159449.B4N89_42965"/>